<name>A0A8D8HCV5_CULPI</name>
<dbReference type="EMBL" id="HBUE01206438">
    <property type="protein sequence ID" value="CAG6532210.1"/>
    <property type="molecule type" value="Transcribed_RNA"/>
</dbReference>
<sequence length="115" mass="12986">MCCGFWSGKEIASTSTNNNSTGRRTAIAHDRTNQLVVLGRTTRWWNTHGIGIRLVMGIGSQGFLRTVQAANEQLISTNTHLRCDLRWWVRHDRHRLLTNTTSGNIWLDDLIVGLG</sequence>
<dbReference type="AlphaFoldDB" id="A0A8D8HCV5"/>
<accession>A0A8D8HCV5</accession>
<evidence type="ECO:0000313" key="1">
    <source>
        <dbReference type="EMBL" id="CAG6532211.1"/>
    </source>
</evidence>
<dbReference type="EMBL" id="HBUE01206441">
    <property type="protein sequence ID" value="CAG6532211.1"/>
    <property type="molecule type" value="Transcribed_RNA"/>
</dbReference>
<organism evidence="1">
    <name type="scientific">Culex pipiens</name>
    <name type="common">House mosquito</name>
    <dbReference type="NCBI Taxonomy" id="7175"/>
    <lineage>
        <taxon>Eukaryota</taxon>
        <taxon>Metazoa</taxon>
        <taxon>Ecdysozoa</taxon>
        <taxon>Arthropoda</taxon>
        <taxon>Hexapoda</taxon>
        <taxon>Insecta</taxon>
        <taxon>Pterygota</taxon>
        <taxon>Neoptera</taxon>
        <taxon>Endopterygota</taxon>
        <taxon>Diptera</taxon>
        <taxon>Nematocera</taxon>
        <taxon>Culicoidea</taxon>
        <taxon>Culicidae</taxon>
        <taxon>Culicinae</taxon>
        <taxon>Culicini</taxon>
        <taxon>Culex</taxon>
        <taxon>Culex</taxon>
    </lineage>
</organism>
<protein>
    <submittedName>
        <fullName evidence="1">(northern house mosquito) hypothetical protein</fullName>
    </submittedName>
</protein>
<dbReference type="EMBL" id="HBUE01312748">
    <property type="protein sequence ID" value="CAG6584083.1"/>
    <property type="molecule type" value="Transcribed_RNA"/>
</dbReference>
<reference evidence="1" key="1">
    <citation type="submission" date="2021-05" db="EMBL/GenBank/DDBJ databases">
        <authorList>
            <person name="Alioto T."/>
            <person name="Alioto T."/>
            <person name="Gomez Garrido J."/>
        </authorList>
    </citation>
    <scope>NUCLEOTIDE SEQUENCE</scope>
</reference>
<dbReference type="EMBL" id="HBUE01312745">
    <property type="protein sequence ID" value="CAG6584082.1"/>
    <property type="molecule type" value="Transcribed_RNA"/>
</dbReference>
<proteinExistence type="predicted"/>